<comment type="caution">
    <text evidence="2">The sequence shown here is derived from an EMBL/GenBank/DDBJ whole genome shotgun (WGS) entry which is preliminary data.</text>
</comment>
<organism evidence="2 3">
    <name type="scientific">Undibacterium griseum</name>
    <dbReference type="NCBI Taxonomy" id="2762295"/>
    <lineage>
        <taxon>Bacteria</taxon>
        <taxon>Pseudomonadati</taxon>
        <taxon>Pseudomonadota</taxon>
        <taxon>Betaproteobacteria</taxon>
        <taxon>Burkholderiales</taxon>
        <taxon>Oxalobacteraceae</taxon>
        <taxon>Undibacterium</taxon>
    </lineage>
</organism>
<dbReference type="Pfam" id="PF08811">
    <property type="entry name" value="DUF1800"/>
    <property type="match status" value="1"/>
</dbReference>
<dbReference type="RefSeq" id="WP_186861482.1">
    <property type="nucleotide sequence ID" value="NZ_JACOGC010000001.1"/>
</dbReference>
<keyword evidence="1" id="KW-0732">Signal</keyword>
<gene>
    <name evidence="2" type="ORF">H8K27_01575</name>
</gene>
<evidence type="ECO:0000313" key="2">
    <source>
        <dbReference type="EMBL" id="MBC3883814.1"/>
    </source>
</evidence>
<dbReference type="PANTHER" id="PTHR43737">
    <property type="entry name" value="BLL7424 PROTEIN"/>
    <property type="match status" value="1"/>
</dbReference>
<dbReference type="PANTHER" id="PTHR43737:SF1">
    <property type="entry name" value="DUF1501 DOMAIN-CONTAINING PROTEIN"/>
    <property type="match status" value="1"/>
</dbReference>
<dbReference type="InterPro" id="IPR014917">
    <property type="entry name" value="DUF1800"/>
</dbReference>
<dbReference type="Proteomes" id="UP000613113">
    <property type="component" value="Unassembled WGS sequence"/>
</dbReference>
<keyword evidence="3" id="KW-1185">Reference proteome</keyword>
<accession>A0ABR6YIX7</accession>
<dbReference type="EMBL" id="JACOGC010000001">
    <property type="protein sequence ID" value="MBC3883814.1"/>
    <property type="molecule type" value="Genomic_DNA"/>
</dbReference>
<feature type="signal peptide" evidence="1">
    <location>
        <begin position="1"/>
        <end position="26"/>
    </location>
</feature>
<evidence type="ECO:0000313" key="3">
    <source>
        <dbReference type="Proteomes" id="UP000613113"/>
    </source>
</evidence>
<reference evidence="2 3" key="1">
    <citation type="submission" date="2020-08" db="EMBL/GenBank/DDBJ databases">
        <title>Novel species isolated from subtropical streams in China.</title>
        <authorList>
            <person name="Lu H."/>
        </authorList>
    </citation>
    <scope>NUCLEOTIDE SEQUENCE [LARGE SCALE GENOMIC DNA]</scope>
    <source>
        <strain evidence="2 3">FT31W</strain>
    </source>
</reference>
<protein>
    <submittedName>
        <fullName evidence="2">DUF1800 domain-containing protein</fullName>
    </submittedName>
</protein>
<feature type="chain" id="PRO_5045517910" evidence="1">
    <location>
        <begin position="27"/>
        <end position="552"/>
    </location>
</feature>
<sequence>MKSAKNTWVWRGASGLLMFFLLTSCGGGGSGSSPPGAVNPPPPVAQITASQAARFLTQATFGARQTDIDQLVSSNSYDNWISSQQSMPATLQLPQIPASGTSTALRNARIEAWWNTAINAQDQLRQRVAFALSEIFVVSDRSDALSEEVRAVAYYHDLLAKDAFGSFRTLLEDVTLSPAMGLYLNMLGNQKPDPANNIHADENYAREVMQLFTIGLVQLNADGTVKTSGSNPIPTYGQPEVSGLARVLTGWSWNSTDFFNGPANNLAQMVPFASFHDTTGKTIVGGVAITGSDARTELKSALDALANHPNVGPFVCRQLIQRLVTSNPSPAYVARIAQVFADNGRGVRGDLSAVVRAMLLDAEARSDSNISGAAYGKLREPLLMATHLWRAFGASAANGKYQEWNPEDSLGQAPFSAPSVFNFFNPRFAPAGPIQQAGLVAPEFQRVNAASVALINNFLAGHIFGHDQGNTSAQAGDILLNLDPLRSLVTGSDSGPLVDKLNLLLMSGQMNAGMRQLLVTRLNGMDASDRGTARILEAIFLTMGSPAYQVQK</sequence>
<proteinExistence type="predicted"/>
<name>A0ABR6YIX7_9BURK</name>
<dbReference type="PROSITE" id="PS51257">
    <property type="entry name" value="PROKAR_LIPOPROTEIN"/>
    <property type="match status" value="1"/>
</dbReference>
<evidence type="ECO:0000256" key="1">
    <source>
        <dbReference type="SAM" id="SignalP"/>
    </source>
</evidence>